<comment type="subunit">
    <text evidence="5">Homodimer. Interacts with FtsZ.</text>
</comment>
<keyword evidence="9" id="KW-1185">Reference proteome</keyword>
<dbReference type="GO" id="GO:0043565">
    <property type="term" value="F:sequence-specific DNA binding"/>
    <property type="evidence" value="ECO:0007669"/>
    <property type="project" value="UniProtKB-UniRule"/>
</dbReference>
<comment type="function">
    <text evidence="5">Required for nucleoid occlusion (NO) phenomenon, which prevents Z-ring formation and cell division over the nucleoid. Acts as a DNA-associated cell division inhibitor that binds simultaneously chromosomal DNA and FtsZ, and disrupts the assembly of FtsZ polymers. SlmA-DNA-binding sequences (SBS) are dispersed on non-Ter regions of the chromosome, preventing FtsZ polymerization at these regions.</text>
</comment>
<dbReference type="STRING" id="914150.TQ33_0375"/>
<dbReference type="GO" id="GO:0043590">
    <property type="term" value="C:bacterial nucleoid"/>
    <property type="evidence" value="ECO:0007669"/>
    <property type="project" value="UniProtKB-UniRule"/>
</dbReference>
<evidence type="ECO:0000313" key="8">
    <source>
        <dbReference type="EMBL" id="AKE51362.1"/>
    </source>
</evidence>
<dbReference type="InterPro" id="IPR050624">
    <property type="entry name" value="HTH-type_Tx_Regulator"/>
</dbReference>
<evidence type="ECO:0000256" key="5">
    <source>
        <dbReference type="HAMAP-Rule" id="MF_01839"/>
    </source>
</evidence>
<feature type="DNA-binding region" description="H-T-H motif" evidence="6">
    <location>
        <begin position="30"/>
        <end position="49"/>
    </location>
</feature>
<dbReference type="Pfam" id="PF00440">
    <property type="entry name" value="TetR_N"/>
    <property type="match status" value="1"/>
</dbReference>
<dbReference type="SUPFAM" id="SSF46689">
    <property type="entry name" value="Homeodomain-like"/>
    <property type="match status" value="1"/>
</dbReference>
<dbReference type="PANTHER" id="PTHR43479:SF11">
    <property type="entry name" value="ACREF_ENVCD OPERON REPRESSOR-RELATED"/>
    <property type="match status" value="1"/>
</dbReference>
<dbReference type="PROSITE" id="PS50977">
    <property type="entry name" value="HTH_TETR_2"/>
    <property type="match status" value="1"/>
</dbReference>
<dbReference type="Gene3D" id="1.10.357.10">
    <property type="entry name" value="Tetracycline Repressor, domain 2"/>
    <property type="match status" value="1"/>
</dbReference>
<dbReference type="OrthoDB" id="9179041at2"/>
<protein>
    <recommendedName>
        <fullName evidence="5">Nucleoid occlusion factor SlmA</fullName>
    </recommendedName>
</protein>
<comment type="subcellular location">
    <subcellularLocation>
        <location evidence="5">Cytoplasm</location>
        <location evidence="5">Nucleoid</location>
    </subcellularLocation>
</comment>
<reference evidence="8 9" key="1">
    <citation type="submission" date="2015-02" db="EMBL/GenBank/DDBJ databases">
        <title>Complete genome sequence of Kangiella geojedonensis strain YCS-5T.</title>
        <authorList>
            <person name="Kim K.M."/>
        </authorList>
    </citation>
    <scope>NUCLEOTIDE SEQUENCE [LARGE SCALE GENOMIC DNA]</scope>
    <source>
        <strain evidence="8 9">YCS-5</strain>
    </source>
</reference>
<evidence type="ECO:0000313" key="9">
    <source>
        <dbReference type="Proteomes" id="UP000034071"/>
    </source>
</evidence>
<dbReference type="GO" id="GO:0051301">
    <property type="term" value="P:cell division"/>
    <property type="evidence" value="ECO:0007669"/>
    <property type="project" value="UniProtKB-KW"/>
</dbReference>
<evidence type="ECO:0000259" key="7">
    <source>
        <dbReference type="PROSITE" id="PS50977"/>
    </source>
</evidence>
<keyword evidence="4 5" id="KW-0131">Cell cycle</keyword>
<dbReference type="InterPro" id="IPR054580">
    <property type="entry name" value="SlmA-like_C"/>
</dbReference>
<dbReference type="RefSeq" id="WP_046560559.1">
    <property type="nucleotide sequence ID" value="NZ_CP010975.1"/>
</dbReference>
<dbReference type="KEGG" id="kge:TQ33_0375"/>
<dbReference type="NCBIfam" id="NF007015">
    <property type="entry name" value="PRK09480.1"/>
    <property type="match status" value="1"/>
</dbReference>
<comment type="similarity">
    <text evidence="5">Belongs to the nucleoid occlusion factor SlmA family.</text>
</comment>
<proteinExistence type="inferred from homology"/>
<dbReference type="InterPro" id="IPR009057">
    <property type="entry name" value="Homeodomain-like_sf"/>
</dbReference>
<dbReference type="HAMAP" id="MF_01839">
    <property type="entry name" value="NO_factor_SlmA"/>
    <property type="match status" value="1"/>
</dbReference>
<dbReference type="AlphaFoldDB" id="A0A0F6TP37"/>
<evidence type="ECO:0000256" key="1">
    <source>
        <dbReference type="ARBA" id="ARBA00022490"/>
    </source>
</evidence>
<dbReference type="EMBL" id="CP010975">
    <property type="protein sequence ID" value="AKE51362.1"/>
    <property type="molecule type" value="Genomic_DNA"/>
</dbReference>
<sequence length="197" mass="22278">MTTRNSSKRKNEILQALALMLEKDPGERITTAKLAKEVGVSEAALYRHFPSKARMFEGLIEFTEEAIFSRMNLIAKEQADLDTQCQQTLGLILTFASRNPGICRLLTGEALSGEHERLRGRISQLFNRVETQIKQLFRQHEVATKGKYTPEIGSRANLLVAVVEGRILQYVRTDFAQSPLASWDNQWQLLQSITAVD</sequence>
<evidence type="ECO:0000256" key="6">
    <source>
        <dbReference type="PROSITE-ProRule" id="PRU00335"/>
    </source>
</evidence>
<dbReference type="PATRIC" id="fig|914150.5.peg.382"/>
<keyword evidence="2 5" id="KW-0132">Cell division</keyword>
<keyword evidence="1 5" id="KW-0963">Cytoplasm</keyword>
<dbReference type="GO" id="GO:0010974">
    <property type="term" value="P:negative regulation of division septum assembly"/>
    <property type="evidence" value="ECO:0007669"/>
    <property type="project" value="InterPro"/>
</dbReference>
<evidence type="ECO:0000256" key="2">
    <source>
        <dbReference type="ARBA" id="ARBA00022618"/>
    </source>
</evidence>
<dbReference type="Proteomes" id="UP000034071">
    <property type="component" value="Chromosome"/>
</dbReference>
<dbReference type="InterPro" id="IPR001647">
    <property type="entry name" value="HTH_TetR"/>
</dbReference>
<evidence type="ECO:0000256" key="4">
    <source>
        <dbReference type="ARBA" id="ARBA00023306"/>
    </source>
</evidence>
<dbReference type="PANTHER" id="PTHR43479">
    <property type="entry name" value="ACREF/ENVCD OPERON REPRESSOR-RELATED"/>
    <property type="match status" value="1"/>
</dbReference>
<name>A0A0F6TP37_9GAMM</name>
<organism evidence="8 9">
    <name type="scientific">Kangiella geojedonensis</name>
    <dbReference type="NCBI Taxonomy" id="914150"/>
    <lineage>
        <taxon>Bacteria</taxon>
        <taxon>Pseudomonadati</taxon>
        <taxon>Pseudomonadota</taxon>
        <taxon>Gammaproteobacteria</taxon>
        <taxon>Kangiellales</taxon>
        <taxon>Kangiellaceae</taxon>
        <taxon>Kangiella</taxon>
    </lineage>
</organism>
<keyword evidence="3 5" id="KW-0238">DNA-binding</keyword>
<dbReference type="InterPro" id="IPR023769">
    <property type="entry name" value="NO_SlmA"/>
</dbReference>
<dbReference type="HOGENOM" id="CLU_069356_5_0_6"/>
<accession>A0A0F6TP37</accession>
<dbReference type="GO" id="GO:0005737">
    <property type="term" value="C:cytoplasm"/>
    <property type="evidence" value="ECO:0007669"/>
    <property type="project" value="UniProtKB-UniRule"/>
</dbReference>
<feature type="domain" description="HTH tetR-type" evidence="7">
    <location>
        <begin position="7"/>
        <end position="67"/>
    </location>
</feature>
<gene>
    <name evidence="5" type="primary">slmA</name>
    <name evidence="8" type="ORF">TQ33_0375</name>
</gene>
<dbReference type="Pfam" id="PF22276">
    <property type="entry name" value="SlmA-like_C"/>
    <property type="match status" value="1"/>
</dbReference>
<evidence type="ECO:0000256" key="3">
    <source>
        <dbReference type="ARBA" id="ARBA00023125"/>
    </source>
</evidence>